<gene>
    <name evidence="2" type="ORF">BKE30_07540</name>
</gene>
<evidence type="ECO:0008006" key="4">
    <source>
        <dbReference type="Google" id="ProtNLM"/>
    </source>
</evidence>
<keyword evidence="3" id="KW-1185">Reference proteome</keyword>
<proteinExistence type="predicted"/>
<dbReference type="STRING" id="1907941.BKE30_07540"/>
<feature type="transmembrane region" description="Helical" evidence="1">
    <location>
        <begin position="12"/>
        <end position="34"/>
    </location>
</feature>
<dbReference type="AlphaFoldDB" id="A0A1S8CVB0"/>
<evidence type="ECO:0000313" key="2">
    <source>
        <dbReference type="EMBL" id="ONG40609.1"/>
    </source>
</evidence>
<dbReference type="Proteomes" id="UP000192132">
    <property type="component" value="Unassembled WGS sequence"/>
</dbReference>
<accession>A0A1S8CVB0</accession>
<organism evidence="2 3">
    <name type="scientific">Alkanindiges hydrocarboniclasticus</name>
    <dbReference type="NCBI Taxonomy" id="1907941"/>
    <lineage>
        <taxon>Bacteria</taxon>
        <taxon>Pseudomonadati</taxon>
        <taxon>Pseudomonadota</taxon>
        <taxon>Gammaproteobacteria</taxon>
        <taxon>Moraxellales</taxon>
        <taxon>Moraxellaceae</taxon>
        <taxon>Alkanindiges</taxon>
    </lineage>
</organism>
<dbReference type="EMBL" id="MLCN01000017">
    <property type="protein sequence ID" value="ONG40609.1"/>
    <property type="molecule type" value="Genomic_DNA"/>
</dbReference>
<dbReference type="OrthoDB" id="5734946at2"/>
<keyword evidence="1" id="KW-0812">Transmembrane</keyword>
<dbReference type="Pfam" id="PF16137">
    <property type="entry name" value="DUF4845"/>
    <property type="match status" value="1"/>
</dbReference>
<name>A0A1S8CVB0_9GAMM</name>
<keyword evidence="1" id="KW-0472">Membrane</keyword>
<sequence>MKAQRGASYWGIMIGIMLAVVVIKAALITWPAYWDNRLINASIEEKLRTSTSSDPAKFVQDLEQQFSLNNLRDVKAKDIMKVSNSGGGLVVQVDYEVRKNFMANVDLVVSFEKQFDQRALKAGGQ</sequence>
<comment type="caution">
    <text evidence="2">The sequence shown here is derived from an EMBL/GenBank/DDBJ whole genome shotgun (WGS) entry which is preliminary data.</text>
</comment>
<keyword evidence="1" id="KW-1133">Transmembrane helix</keyword>
<reference evidence="2 3" key="1">
    <citation type="submission" date="2016-10" db="EMBL/GenBank/DDBJ databases">
        <title>Draft Genome sequence of Alkanindiges sp. strain H1.</title>
        <authorList>
            <person name="Subhash Y."/>
            <person name="Lee S."/>
        </authorList>
    </citation>
    <scope>NUCLEOTIDE SEQUENCE [LARGE SCALE GENOMIC DNA]</scope>
    <source>
        <strain evidence="2 3">H1</strain>
    </source>
</reference>
<evidence type="ECO:0000256" key="1">
    <source>
        <dbReference type="SAM" id="Phobius"/>
    </source>
</evidence>
<evidence type="ECO:0000313" key="3">
    <source>
        <dbReference type="Proteomes" id="UP000192132"/>
    </source>
</evidence>
<dbReference type="InterPro" id="IPR032314">
    <property type="entry name" value="DUF4845"/>
</dbReference>
<protein>
    <recommendedName>
        <fullName evidence="4">DUF4845 domain-containing protein</fullName>
    </recommendedName>
</protein>